<gene>
    <name evidence="1" type="ORF">Ari01nite_75450</name>
</gene>
<dbReference type="Pfam" id="PF06224">
    <property type="entry name" value="AlkZ-like"/>
    <property type="match status" value="1"/>
</dbReference>
<keyword evidence="2" id="KW-1185">Reference proteome</keyword>
<sequence>MAHALSLIDIELWPAFGFRRRQVLANGWRGPEVDMAAVAVARERLSAEGRVRLRDFGAMTGTGWERDSPFRWALEWLAATGGAVCAERDRWERVYALPELVIPPAILAAQPHDQDCVRELCRRAIQALGVASTADVADYFRMRPAEAQAGLASLGLIQAEAEGWRHPAWLAPGADPAVEIDDDRVTPLSPFDSLLWTRDRLRRIWGKDYRLEAYKPAAKRTFGYFALPVLAGSEIAGRVACRRRAGVLAVENTELDQHFPRSVLDRAVTTLAAWTASDAVTTASRGPRRSAR</sequence>
<dbReference type="AlphaFoldDB" id="A0A919K3H1"/>
<reference evidence="1" key="1">
    <citation type="submission" date="2021-01" db="EMBL/GenBank/DDBJ databases">
        <title>Whole genome shotgun sequence of Actinoplanes rishiriensis NBRC 108556.</title>
        <authorList>
            <person name="Komaki H."/>
            <person name="Tamura T."/>
        </authorList>
    </citation>
    <scope>NUCLEOTIDE SEQUENCE</scope>
    <source>
        <strain evidence="1">NBRC 108556</strain>
    </source>
</reference>
<dbReference type="PANTHER" id="PTHR30528:SF0">
    <property type="entry name" value="CYTOPLASMIC PROTEIN"/>
    <property type="match status" value="1"/>
</dbReference>
<evidence type="ECO:0000313" key="2">
    <source>
        <dbReference type="Proteomes" id="UP000636960"/>
    </source>
</evidence>
<evidence type="ECO:0008006" key="3">
    <source>
        <dbReference type="Google" id="ProtNLM"/>
    </source>
</evidence>
<evidence type="ECO:0000313" key="1">
    <source>
        <dbReference type="EMBL" id="GIF00081.1"/>
    </source>
</evidence>
<dbReference type="PANTHER" id="PTHR30528">
    <property type="entry name" value="CYTOPLASMIC PROTEIN"/>
    <property type="match status" value="1"/>
</dbReference>
<name>A0A919K3H1_9ACTN</name>
<protein>
    <recommendedName>
        <fullName evidence="3">Winged helix-turn-helix domain-containing protein</fullName>
    </recommendedName>
</protein>
<comment type="caution">
    <text evidence="1">The sequence shown here is derived from an EMBL/GenBank/DDBJ whole genome shotgun (WGS) entry which is preliminary data.</text>
</comment>
<dbReference type="InterPro" id="IPR009351">
    <property type="entry name" value="AlkZ-like"/>
</dbReference>
<dbReference type="Proteomes" id="UP000636960">
    <property type="component" value="Unassembled WGS sequence"/>
</dbReference>
<accession>A0A919K3H1</accession>
<organism evidence="1 2">
    <name type="scientific">Paractinoplanes rishiriensis</name>
    <dbReference type="NCBI Taxonomy" id="1050105"/>
    <lineage>
        <taxon>Bacteria</taxon>
        <taxon>Bacillati</taxon>
        <taxon>Actinomycetota</taxon>
        <taxon>Actinomycetes</taxon>
        <taxon>Micromonosporales</taxon>
        <taxon>Micromonosporaceae</taxon>
        <taxon>Paractinoplanes</taxon>
    </lineage>
</organism>
<proteinExistence type="predicted"/>
<dbReference type="EMBL" id="BOMV01000079">
    <property type="protein sequence ID" value="GIF00081.1"/>
    <property type="molecule type" value="Genomic_DNA"/>
</dbReference>